<evidence type="ECO:0000313" key="3">
    <source>
        <dbReference type="Proteomes" id="UP000254649"/>
    </source>
</evidence>
<feature type="transmembrane region" description="Helical" evidence="1">
    <location>
        <begin position="64"/>
        <end position="83"/>
    </location>
</feature>
<feature type="transmembrane region" description="Helical" evidence="1">
    <location>
        <begin position="37"/>
        <end position="58"/>
    </location>
</feature>
<keyword evidence="1" id="KW-0472">Membrane</keyword>
<dbReference type="PIRSF" id="PIRSF005610">
    <property type="entry name" value="SirB"/>
    <property type="match status" value="1"/>
</dbReference>
<accession>A0A380U0E5</accession>
<keyword evidence="1" id="KW-0812">Transmembrane</keyword>
<sequence>MDNLILLHIASAFLSLVLLVIRGAMQFFAKDWHTIKLLKILPHLADTLLLTSGIAIVFTFGFTFQLWLIAKLALFILYAIFAGKYFSRKTIQPNAVFLLLAILAFVGAMMLGYNH</sequence>
<dbReference type="Pfam" id="PF04247">
    <property type="entry name" value="SirB"/>
    <property type="match status" value="1"/>
</dbReference>
<evidence type="ECO:0000313" key="2">
    <source>
        <dbReference type="EMBL" id="SUT94432.1"/>
    </source>
</evidence>
<dbReference type="OrthoDB" id="5588650at2"/>
<dbReference type="PANTHER" id="PTHR39594:SF1">
    <property type="entry name" value="PROTEIN YCHQ"/>
    <property type="match status" value="1"/>
</dbReference>
<dbReference type="GO" id="GO:0005886">
    <property type="term" value="C:plasma membrane"/>
    <property type="evidence" value="ECO:0007669"/>
    <property type="project" value="TreeGrafter"/>
</dbReference>
<dbReference type="InterPro" id="IPR007360">
    <property type="entry name" value="SirB"/>
</dbReference>
<feature type="transmembrane region" description="Helical" evidence="1">
    <location>
        <begin position="6"/>
        <end position="25"/>
    </location>
</feature>
<dbReference type="PANTHER" id="PTHR39594">
    <property type="entry name" value="PROTEIN YCHQ"/>
    <property type="match status" value="1"/>
</dbReference>
<evidence type="ECO:0000256" key="1">
    <source>
        <dbReference type="SAM" id="Phobius"/>
    </source>
</evidence>
<name>A0A380U0E5_9PAST</name>
<dbReference type="Proteomes" id="UP000254649">
    <property type="component" value="Unassembled WGS sequence"/>
</dbReference>
<keyword evidence="1" id="KW-1133">Transmembrane helix</keyword>
<feature type="transmembrane region" description="Helical" evidence="1">
    <location>
        <begin position="95"/>
        <end position="113"/>
    </location>
</feature>
<dbReference type="AlphaFoldDB" id="A0A380U0E5"/>
<reference evidence="2 3" key="1">
    <citation type="submission" date="2018-06" db="EMBL/GenBank/DDBJ databases">
        <authorList>
            <consortium name="Pathogen Informatics"/>
            <person name="Doyle S."/>
        </authorList>
    </citation>
    <scope>NUCLEOTIDE SEQUENCE [LARGE SCALE GENOMIC DNA]</scope>
    <source>
        <strain evidence="2 3">NCTC10801</strain>
    </source>
</reference>
<organism evidence="2 3">
    <name type="scientific">[Actinobacillus] rossii</name>
    <dbReference type="NCBI Taxonomy" id="123820"/>
    <lineage>
        <taxon>Bacteria</taxon>
        <taxon>Pseudomonadati</taxon>
        <taxon>Pseudomonadota</taxon>
        <taxon>Gammaproteobacteria</taxon>
        <taxon>Pasteurellales</taxon>
        <taxon>Pasteurellaceae</taxon>
    </lineage>
</organism>
<dbReference type="EMBL" id="UFRQ01000003">
    <property type="protein sequence ID" value="SUT94432.1"/>
    <property type="molecule type" value="Genomic_DNA"/>
</dbReference>
<proteinExistence type="predicted"/>
<protein>
    <submittedName>
        <fullName evidence="2">Invasion gene expression up-regulator SirB</fullName>
    </submittedName>
</protein>
<gene>
    <name evidence="2" type="ORF">NCTC10801_02208</name>
</gene>
<keyword evidence="3" id="KW-1185">Reference proteome</keyword>